<feature type="domain" description="SNF2 N-terminal" evidence="1">
    <location>
        <begin position="34"/>
        <end position="219"/>
    </location>
</feature>
<dbReference type="AlphaFoldDB" id="A0A8D8TZX4"/>
<dbReference type="InterPro" id="IPR050496">
    <property type="entry name" value="SNF2_RAD54_helicase_repair"/>
</dbReference>
<dbReference type="PROSITE" id="PS00018">
    <property type="entry name" value="EF_HAND_1"/>
    <property type="match status" value="1"/>
</dbReference>
<organism evidence="2">
    <name type="scientific">Cacopsylla melanoneura</name>
    <dbReference type="NCBI Taxonomy" id="428564"/>
    <lineage>
        <taxon>Eukaryota</taxon>
        <taxon>Metazoa</taxon>
        <taxon>Ecdysozoa</taxon>
        <taxon>Arthropoda</taxon>
        <taxon>Hexapoda</taxon>
        <taxon>Insecta</taxon>
        <taxon>Pterygota</taxon>
        <taxon>Neoptera</taxon>
        <taxon>Paraneoptera</taxon>
        <taxon>Hemiptera</taxon>
        <taxon>Sternorrhyncha</taxon>
        <taxon>Psylloidea</taxon>
        <taxon>Psyllidae</taxon>
        <taxon>Psyllinae</taxon>
        <taxon>Cacopsylla</taxon>
    </lineage>
</organism>
<dbReference type="GO" id="GO:0005524">
    <property type="term" value="F:ATP binding"/>
    <property type="evidence" value="ECO:0007669"/>
    <property type="project" value="InterPro"/>
</dbReference>
<sequence length="274" mass="32533">MSSISDDQSLFLGPLPKPTIFVPSKINKYLKPCQQNVVRFLYTHYFQKDGGILSDKRDLHDVLPLVVFISSLIHTVDNVKVLLIINEETKDRLNLWLNYFSHVDVEHYRIKYCATNETKYCSEDGRQPCIYFVKAKRCDAHIQFFKKNKWTLIIYDNFDNKHNSLTNILNSVKDLTSECRFVVSRESIFHSNKYFWSLFQFIGKTTLLAKTWKEFDQSEYKHYFNKVDRDNSGHMTKIDIYKTLEATRIRFEYVSRNVECSGDKVHENEPWSNY</sequence>
<dbReference type="Gene3D" id="3.40.50.10810">
    <property type="entry name" value="Tandem AAA-ATPase domain"/>
    <property type="match status" value="1"/>
</dbReference>
<evidence type="ECO:0000313" key="2">
    <source>
        <dbReference type="EMBL" id="CAG6695866.1"/>
    </source>
</evidence>
<dbReference type="Pfam" id="PF00176">
    <property type="entry name" value="SNF2-rel_dom"/>
    <property type="match status" value="1"/>
</dbReference>
<protein>
    <recommendedName>
        <fullName evidence="1">SNF2 N-terminal domain-containing protein</fullName>
    </recommendedName>
</protein>
<proteinExistence type="predicted"/>
<dbReference type="EMBL" id="HBUF01325919">
    <property type="protein sequence ID" value="CAG6695866.1"/>
    <property type="molecule type" value="Transcribed_RNA"/>
</dbReference>
<evidence type="ECO:0000259" key="1">
    <source>
        <dbReference type="Pfam" id="PF00176"/>
    </source>
</evidence>
<dbReference type="PANTHER" id="PTHR45629:SF7">
    <property type="entry name" value="DNA EXCISION REPAIR PROTEIN ERCC-6-RELATED"/>
    <property type="match status" value="1"/>
</dbReference>
<dbReference type="EMBL" id="HBUF01325918">
    <property type="protein sequence ID" value="CAG6695864.1"/>
    <property type="molecule type" value="Transcribed_RNA"/>
</dbReference>
<dbReference type="InterPro" id="IPR000330">
    <property type="entry name" value="SNF2_N"/>
</dbReference>
<dbReference type="InterPro" id="IPR018247">
    <property type="entry name" value="EF_Hand_1_Ca_BS"/>
</dbReference>
<dbReference type="PANTHER" id="PTHR45629">
    <property type="entry name" value="SNF2/RAD54 FAMILY MEMBER"/>
    <property type="match status" value="1"/>
</dbReference>
<dbReference type="InterPro" id="IPR038718">
    <property type="entry name" value="SNF2-like_sf"/>
</dbReference>
<reference evidence="2" key="1">
    <citation type="submission" date="2021-05" db="EMBL/GenBank/DDBJ databases">
        <authorList>
            <person name="Alioto T."/>
            <person name="Alioto T."/>
            <person name="Gomez Garrido J."/>
        </authorList>
    </citation>
    <scope>NUCLEOTIDE SEQUENCE</scope>
</reference>
<name>A0A8D8TZX4_9HEMI</name>
<accession>A0A8D8TZX4</accession>